<evidence type="ECO:0000313" key="1">
    <source>
        <dbReference type="EMBL" id="EDK87822.1"/>
    </source>
</evidence>
<dbReference type="HOGENOM" id="CLU_3356371_0_0_0"/>
<accession>A5TSE7</accession>
<proteinExistence type="predicted"/>
<protein>
    <submittedName>
        <fullName evidence="1">Uncharacterized protein</fullName>
    </submittedName>
</protein>
<dbReference type="EMBL" id="CM000440">
    <property type="protein sequence ID" value="EDK87822.1"/>
    <property type="molecule type" value="Genomic_DNA"/>
</dbReference>
<organism evidence="1">
    <name type="scientific">Fusobacterium polymorphum ATCC 10953</name>
    <dbReference type="NCBI Taxonomy" id="393480"/>
    <lineage>
        <taxon>Bacteria</taxon>
        <taxon>Fusobacteriati</taxon>
        <taxon>Fusobacteriota</taxon>
        <taxon>Fusobacteriia</taxon>
        <taxon>Fusobacteriales</taxon>
        <taxon>Fusobacteriaceae</taxon>
        <taxon>Fusobacterium</taxon>
    </lineage>
</organism>
<dbReference type="Proteomes" id="UP000001921">
    <property type="component" value="Chromosome"/>
</dbReference>
<gene>
    <name evidence="1" type="ORF">FNP_0003</name>
</gene>
<reference evidence="1" key="2">
    <citation type="submission" date="2007-05" db="EMBL/GenBank/DDBJ databases">
        <title>Genome sequence of Fusobacterium nucleatum subspecies polymorphum - a genetically tractable Fusobacterium.</title>
        <authorList>
            <person name="Karpathy S.E."/>
            <person name="Xiang Q."/>
            <person name="Gioia J."/>
            <person name="Jiang H."/>
            <person name="Liu Y."/>
            <person name="Petrosino J.F."/>
            <person name="Yerrapragada S."/>
            <person name="Fox G.E."/>
            <person name="Kinder Haake S."/>
            <person name="Weinstock G.M."/>
            <person name="Highlander S.K."/>
        </authorList>
    </citation>
    <scope>NUCLEOTIDE SEQUENCE [LARGE SCALE GENOMIC DNA]</scope>
    <source>
        <strain evidence="1">ATCC 10953</strain>
    </source>
</reference>
<reference evidence="1" key="1">
    <citation type="submission" date="2006-07" db="EMBL/GenBank/DDBJ databases">
        <authorList>
            <person name="Qin X."/>
            <person name="Weinstock G.M."/>
        </authorList>
    </citation>
    <scope>NUCLEOTIDE SEQUENCE [LARGE SCALE GENOMIC DNA]</scope>
    <source>
        <strain evidence="1">ATCC 10953</strain>
    </source>
</reference>
<sequence length="36" mass="4551">MLYVVKLKKIRRLLKFRICCKKKMESFLVFIFNYIH</sequence>
<name>A5TSE7_FUSNP</name>
<dbReference type="AlphaFoldDB" id="A5TSE7"/>